<dbReference type="AlphaFoldDB" id="A0A9Q3BHN9"/>
<dbReference type="GO" id="GO:0005634">
    <property type="term" value="C:nucleus"/>
    <property type="evidence" value="ECO:0007669"/>
    <property type="project" value="UniProtKB-ARBA"/>
</dbReference>
<dbReference type="Gene3D" id="3.30.420.10">
    <property type="entry name" value="Ribonuclease H-like superfamily/Ribonuclease H"/>
    <property type="match status" value="1"/>
</dbReference>
<proteinExistence type="predicted"/>
<dbReference type="SUPFAM" id="SSF53098">
    <property type="entry name" value="Ribonuclease H-like"/>
    <property type="match status" value="1"/>
</dbReference>
<evidence type="ECO:0000259" key="2">
    <source>
        <dbReference type="PROSITE" id="PS50994"/>
    </source>
</evidence>
<dbReference type="GO" id="GO:0003723">
    <property type="term" value="F:RNA binding"/>
    <property type="evidence" value="ECO:0007669"/>
    <property type="project" value="UniProtKB-KW"/>
</dbReference>
<dbReference type="InterPro" id="IPR001584">
    <property type="entry name" value="Integrase_cat-core"/>
</dbReference>
<name>A0A9Q3BHN9_9BASI</name>
<protein>
    <recommendedName>
        <fullName evidence="2">Integrase catalytic domain-containing protein</fullName>
    </recommendedName>
</protein>
<keyword evidence="4" id="KW-1185">Reference proteome</keyword>
<organism evidence="3 4">
    <name type="scientific">Austropuccinia psidii MF-1</name>
    <dbReference type="NCBI Taxonomy" id="1389203"/>
    <lineage>
        <taxon>Eukaryota</taxon>
        <taxon>Fungi</taxon>
        <taxon>Dikarya</taxon>
        <taxon>Basidiomycota</taxon>
        <taxon>Pucciniomycotina</taxon>
        <taxon>Pucciniomycetes</taxon>
        <taxon>Pucciniales</taxon>
        <taxon>Sphaerophragmiaceae</taxon>
        <taxon>Austropuccinia</taxon>
    </lineage>
</organism>
<feature type="domain" description="Integrase catalytic" evidence="2">
    <location>
        <begin position="88"/>
        <end position="186"/>
    </location>
</feature>
<dbReference type="InterPro" id="IPR012337">
    <property type="entry name" value="RNaseH-like_sf"/>
</dbReference>
<dbReference type="PROSITE" id="PS50994">
    <property type="entry name" value="INTEGRASE"/>
    <property type="match status" value="1"/>
</dbReference>
<dbReference type="EMBL" id="AVOT02001055">
    <property type="protein sequence ID" value="MBW0465487.1"/>
    <property type="molecule type" value="Genomic_DNA"/>
</dbReference>
<evidence type="ECO:0000256" key="1">
    <source>
        <dbReference type="ARBA" id="ARBA00022884"/>
    </source>
</evidence>
<dbReference type="PANTHER" id="PTHR37984:SF15">
    <property type="entry name" value="INTEGRASE CATALYTIC DOMAIN-CONTAINING PROTEIN"/>
    <property type="match status" value="1"/>
</dbReference>
<dbReference type="PANTHER" id="PTHR37984">
    <property type="entry name" value="PROTEIN CBG26694"/>
    <property type="match status" value="1"/>
</dbReference>
<evidence type="ECO:0000313" key="3">
    <source>
        <dbReference type="EMBL" id="MBW0465487.1"/>
    </source>
</evidence>
<reference evidence="3" key="1">
    <citation type="submission" date="2021-03" db="EMBL/GenBank/DDBJ databases">
        <title>Draft genome sequence of rust myrtle Austropuccinia psidii MF-1, a brazilian biotype.</title>
        <authorList>
            <person name="Quecine M.C."/>
            <person name="Pachon D.M.R."/>
            <person name="Bonatelli M.L."/>
            <person name="Correr F.H."/>
            <person name="Franceschini L.M."/>
            <person name="Leite T.F."/>
            <person name="Margarido G.R.A."/>
            <person name="Almeida C.A."/>
            <person name="Ferrarezi J.A."/>
            <person name="Labate C.A."/>
        </authorList>
    </citation>
    <scope>NUCLEOTIDE SEQUENCE</scope>
    <source>
        <strain evidence="3">MF-1</strain>
    </source>
</reference>
<accession>A0A9Q3BHN9</accession>
<dbReference type="InterPro" id="IPR050951">
    <property type="entry name" value="Retrovirus_Pol_polyprotein"/>
</dbReference>
<evidence type="ECO:0000313" key="4">
    <source>
        <dbReference type="Proteomes" id="UP000765509"/>
    </source>
</evidence>
<dbReference type="GO" id="GO:0015074">
    <property type="term" value="P:DNA integration"/>
    <property type="evidence" value="ECO:0007669"/>
    <property type="project" value="InterPro"/>
</dbReference>
<keyword evidence="1" id="KW-0694">RNA-binding</keyword>
<sequence>MTAPSQDTYLRTEQERRSRPSYGCQCGKKMFHNIAKPVTDFKRQINSLEKDLEITPIFFPCHKDDKVMNTALLISNRVVSWTYIFTKIISGRDPRFTSALWTNIHQLFGTKLSFSTAYHPQTDGLAERMIKTLEDMVRRVCEYVLELKACDGLAHYQCTLLPALKLAYKTSIHSCNNQTPAIVEKV</sequence>
<dbReference type="InterPro" id="IPR036397">
    <property type="entry name" value="RNaseH_sf"/>
</dbReference>
<gene>
    <name evidence="3" type="ORF">O181_005202</name>
</gene>
<dbReference type="Proteomes" id="UP000765509">
    <property type="component" value="Unassembled WGS sequence"/>
</dbReference>
<comment type="caution">
    <text evidence="3">The sequence shown here is derived from an EMBL/GenBank/DDBJ whole genome shotgun (WGS) entry which is preliminary data.</text>
</comment>